<comment type="caution">
    <text evidence="1">The sequence shown here is derived from an EMBL/GenBank/DDBJ whole genome shotgun (WGS) entry which is preliminary data.</text>
</comment>
<organism evidence="1 2">
    <name type="scientific">Dreissena polymorpha</name>
    <name type="common">Zebra mussel</name>
    <name type="synonym">Mytilus polymorpha</name>
    <dbReference type="NCBI Taxonomy" id="45954"/>
    <lineage>
        <taxon>Eukaryota</taxon>
        <taxon>Metazoa</taxon>
        <taxon>Spiralia</taxon>
        <taxon>Lophotrochozoa</taxon>
        <taxon>Mollusca</taxon>
        <taxon>Bivalvia</taxon>
        <taxon>Autobranchia</taxon>
        <taxon>Heteroconchia</taxon>
        <taxon>Euheterodonta</taxon>
        <taxon>Imparidentia</taxon>
        <taxon>Neoheterodontei</taxon>
        <taxon>Myida</taxon>
        <taxon>Dreissenoidea</taxon>
        <taxon>Dreissenidae</taxon>
        <taxon>Dreissena</taxon>
    </lineage>
</organism>
<proteinExistence type="predicted"/>
<dbReference type="Proteomes" id="UP000828390">
    <property type="component" value="Unassembled WGS sequence"/>
</dbReference>
<dbReference type="EMBL" id="JAIWYP010000001">
    <property type="protein sequence ID" value="KAH3880340.1"/>
    <property type="molecule type" value="Genomic_DNA"/>
</dbReference>
<evidence type="ECO:0000313" key="1">
    <source>
        <dbReference type="EMBL" id="KAH3880340.1"/>
    </source>
</evidence>
<dbReference type="AlphaFoldDB" id="A0A9D4MN59"/>
<keyword evidence="2" id="KW-1185">Reference proteome</keyword>
<gene>
    <name evidence="1" type="ORF">DPMN_004253</name>
</gene>
<accession>A0A9D4MN59</accession>
<protein>
    <submittedName>
        <fullName evidence="1">Uncharacterized protein</fullName>
    </submittedName>
</protein>
<name>A0A9D4MN59_DREPO</name>
<reference evidence="1" key="2">
    <citation type="submission" date="2020-11" db="EMBL/GenBank/DDBJ databases">
        <authorList>
            <person name="McCartney M.A."/>
            <person name="Auch B."/>
            <person name="Kono T."/>
            <person name="Mallez S."/>
            <person name="Becker A."/>
            <person name="Gohl D.M."/>
            <person name="Silverstein K.A.T."/>
            <person name="Koren S."/>
            <person name="Bechman K.B."/>
            <person name="Herman A."/>
            <person name="Abrahante J.E."/>
            <person name="Garbe J."/>
        </authorList>
    </citation>
    <scope>NUCLEOTIDE SEQUENCE</scope>
    <source>
        <strain evidence="1">Duluth1</strain>
        <tissue evidence="1">Whole animal</tissue>
    </source>
</reference>
<evidence type="ECO:0000313" key="2">
    <source>
        <dbReference type="Proteomes" id="UP000828390"/>
    </source>
</evidence>
<sequence length="68" mass="7441">MALSYRMQAYEGCGHSTANIYRMGLTINRGKSVVLKTNASNVFLHGPKLGTERGGNFTYLGRTCINKA</sequence>
<reference evidence="1" key="1">
    <citation type="journal article" date="2019" name="bioRxiv">
        <title>The Genome of the Zebra Mussel, Dreissena polymorpha: A Resource for Invasive Species Research.</title>
        <authorList>
            <person name="McCartney M.A."/>
            <person name="Auch B."/>
            <person name="Kono T."/>
            <person name="Mallez S."/>
            <person name="Zhang Y."/>
            <person name="Obille A."/>
            <person name="Becker A."/>
            <person name="Abrahante J.E."/>
            <person name="Garbe J."/>
            <person name="Badalamenti J.P."/>
            <person name="Herman A."/>
            <person name="Mangelson H."/>
            <person name="Liachko I."/>
            <person name="Sullivan S."/>
            <person name="Sone E.D."/>
            <person name="Koren S."/>
            <person name="Silverstein K.A.T."/>
            <person name="Beckman K.B."/>
            <person name="Gohl D.M."/>
        </authorList>
    </citation>
    <scope>NUCLEOTIDE SEQUENCE</scope>
    <source>
        <strain evidence="1">Duluth1</strain>
        <tissue evidence="1">Whole animal</tissue>
    </source>
</reference>